<evidence type="ECO:0000313" key="1">
    <source>
        <dbReference type="EMBL" id="AMW03790.1"/>
    </source>
</evidence>
<dbReference type="KEGG" id="gph:GEMMAAP_00925"/>
<dbReference type="AlphaFoldDB" id="A0A143BH57"/>
<organism evidence="1 2">
    <name type="scientific">Gemmatimonas phototrophica</name>
    <dbReference type="NCBI Taxonomy" id="1379270"/>
    <lineage>
        <taxon>Bacteria</taxon>
        <taxon>Pseudomonadati</taxon>
        <taxon>Gemmatimonadota</taxon>
        <taxon>Gemmatimonadia</taxon>
        <taxon>Gemmatimonadales</taxon>
        <taxon>Gemmatimonadaceae</taxon>
        <taxon>Gemmatimonas</taxon>
    </lineage>
</organism>
<reference evidence="1 2" key="1">
    <citation type="journal article" date="2014" name="Proc. Natl. Acad. Sci. U.S.A.">
        <title>Functional type 2 photosynthetic reaction centers found in the rare bacterial phylum Gemmatimonadetes.</title>
        <authorList>
            <person name="Zeng Y."/>
            <person name="Feng F."/>
            <person name="Medova H."/>
            <person name="Dean J."/>
            <person name="Koblizek M."/>
        </authorList>
    </citation>
    <scope>NUCLEOTIDE SEQUENCE [LARGE SCALE GENOMIC DNA]</scope>
    <source>
        <strain evidence="1 2">AP64</strain>
    </source>
</reference>
<dbReference type="RefSeq" id="WP_026849063.1">
    <property type="nucleotide sequence ID" value="NZ_CP011454.1"/>
</dbReference>
<dbReference type="Proteomes" id="UP000076404">
    <property type="component" value="Chromosome"/>
</dbReference>
<dbReference type="EMBL" id="CP011454">
    <property type="protein sequence ID" value="AMW03790.1"/>
    <property type="molecule type" value="Genomic_DNA"/>
</dbReference>
<gene>
    <name evidence="1" type="ORF">GEMMAAP_00925</name>
</gene>
<sequence length="121" mass="13199">MSALAIMTVATGCVQEAYVRTVIFRVDVSRVPDVRSVGVRGADLPLSWQQDTPMVPVPDSAGLYTATVSARTGRLVTEVKFVVNGTFEFSSSQDQGNRQVRLPRTTTGGDTVVYRAVYDQR</sequence>
<reference evidence="1 2" key="2">
    <citation type="journal article" date="2016" name="Environ. Microbiol. Rep.">
        <title>Metagenomic evidence for the presence of phototrophic Gemmatimonadetes bacteria in diverse environments.</title>
        <authorList>
            <person name="Zeng Y."/>
            <person name="Baumbach J."/>
            <person name="Barbosa E.G."/>
            <person name="Azevedo V."/>
            <person name="Zhang C."/>
            <person name="Koblizek M."/>
        </authorList>
    </citation>
    <scope>NUCLEOTIDE SEQUENCE [LARGE SCALE GENOMIC DNA]</scope>
    <source>
        <strain evidence="1 2">AP64</strain>
    </source>
</reference>
<dbReference type="OrthoDB" id="883826at2"/>
<dbReference type="STRING" id="1379270.GEMMAAP_00925"/>
<evidence type="ECO:0000313" key="2">
    <source>
        <dbReference type="Proteomes" id="UP000076404"/>
    </source>
</evidence>
<keyword evidence="2" id="KW-1185">Reference proteome</keyword>
<proteinExistence type="predicted"/>
<accession>A0A143BH57</accession>
<name>A0A143BH57_9BACT</name>
<protein>
    <submittedName>
        <fullName evidence="1">Uncharacterized protein</fullName>
    </submittedName>
</protein>